<accession>A0AA92ERM1</accession>
<dbReference type="Proteomes" id="UP000427820">
    <property type="component" value="Chromosome"/>
</dbReference>
<evidence type="ECO:0000259" key="1">
    <source>
        <dbReference type="Pfam" id="PF03886"/>
    </source>
</evidence>
<evidence type="ECO:0000313" key="2">
    <source>
        <dbReference type="EMBL" id="QGT95532.1"/>
    </source>
</evidence>
<organism evidence="2 3">
    <name type="scientific">Pseudidiomarina andamanensis</name>
    <dbReference type="NCBI Taxonomy" id="1940690"/>
    <lineage>
        <taxon>Bacteria</taxon>
        <taxon>Pseudomonadati</taxon>
        <taxon>Pseudomonadota</taxon>
        <taxon>Gammaproteobacteria</taxon>
        <taxon>Alteromonadales</taxon>
        <taxon>Idiomarinaceae</taxon>
        <taxon>Pseudidiomarina</taxon>
    </lineage>
</organism>
<keyword evidence="3" id="KW-1185">Reference proteome</keyword>
<feature type="domain" description="ABC-type transport auxiliary lipoprotein component" evidence="1">
    <location>
        <begin position="31"/>
        <end position="182"/>
    </location>
</feature>
<dbReference type="Pfam" id="PF03886">
    <property type="entry name" value="ABC_trans_aux"/>
    <property type="match status" value="1"/>
</dbReference>
<protein>
    <recommendedName>
        <fullName evidence="1">ABC-type transport auxiliary lipoprotein component domain-containing protein</fullName>
    </recommendedName>
</protein>
<dbReference type="PROSITE" id="PS51257">
    <property type="entry name" value="PROKAR_LIPOPROTEIN"/>
    <property type="match status" value="1"/>
</dbReference>
<name>A0AA92ERM1_9GAMM</name>
<dbReference type="RefSeq" id="WP_156266704.1">
    <property type="nucleotide sequence ID" value="NZ_CP032551.1"/>
</dbReference>
<reference evidence="2 3" key="1">
    <citation type="submission" date="2018-09" db="EMBL/GenBank/DDBJ databases">
        <title>Whole genome sequencing of Idiomarina andamanensis W-5T (LMG 29773T= JCM 31645T).</title>
        <authorList>
            <person name="Das S.K."/>
        </authorList>
    </citation>
    <scope>NUCLEOTIDE SEQUENCE [LARGE SCALE GENOMIC DNA]</scope>
    <source>
        <strain evidence="2 3">W-5T</strain>
    </source>
</reference>
<dbReference type="SUPFAM" id="SSF159594">
    <property type="entry name" value="XCC0632-like"/>
    <property type="match status" value="1"/>
</dbReference>
<dbReference type="Gene3D" id="3.40.50.10610">
    <property type="entry name" value="ABC-type transport auxiliary lipoprotein component"/>
    <property type="match status" value="1"/>
</dbReference>
<dbReference type="EMBL" id="CP032551">
    <property type="protein sequence ID" value="QGT95532.1"/>
    <property type="molecule type" value="Genomic_DNA"/>
</dbReference>
<dbReference type="KEGG" id="panm:D3795_04765"/>
<gene>
    <name evidence="2" type="ORF">D3795_04765</name>
</gene>
<dbReference type="AlphaFoldDB" id="A0AA92ERM1"/>
<evidence type="ECO:0000313" key="3">
    <source>
        <dbReference type="Proteomes" id="UP000427820"/>
    </source>
</evidence>
<proteinExistence type="predicted"/>
<dbReference type="InterPro" id="IPR005586">
    <property type="entry name" value="ABC_trans_aux"/>
</dbReference>
<sequence length="198" mass="21635">MMLKNLALAAGIALFATGCSVLPEAKPIDFYTLQPARVTTSDSVQLSNIRIAEPELTDALQLERIVRITDQGSVLAYPNAKWSTSIATLWQSWLLDALWRDSRFEHISSAQQGLDSDWQLSGRLQSLHIEETSAGSIAVVRYDAQLIDVQQRKIIKSESFTAHVPVAGEKTSQAIAAISAASLKIGESLLEWLAASEL</sequence>